<name>A0A0E3QGF9_METBA</name>
<dbReference type="AlphaFoldDB" id="A0A0E3QGF9"/>
<feature type="transmembrane region" description="Helical" evidence="1">
    <location>
        <begin position="128"/>
        <end position="152"/>
    </location>
</feature>
<organism evidence="2 3">
    <name type="scientific">Methanosarcina barkeri str. Wiesmoor</name>
    <dbReference type="NCBI Taxonomy" id="1434109"/>
    <lineage>
        <taxon>Archaea</taxon>
        <taxon>Methanobacteriati</taxon>
        <taxon>Methanobacteriota</taxon>
        <taxon>Stenosarchaea group</taxon>
        <taxon>Methanomicrobia</taxon>
        <taxon>Methanosarcinales</taxon>
        <taxon>Methanosarcinaceae</taxon>
        <taxon>Methanosarcina</taxon>
    </lineage>
</organism>
<evidence type="ECO:0000256" key="1">
    <source>
        <dbReference type="SAM" id="Phobius"/>
    </source>
</evidence>
<dbReference type="HOGENOM" id="CLU_119367_0_0_2"/>
<proteinExistence type="predicted"/>
<accession>A0A0E3QGF9</accession>
<feature type="transmembrane region" description="Helical" evidence="1">
    <location>
        <begin position="98"/>
        <end position="116"/>
    </location>
</feature>
<gene>
    <name evidence="2" type="ORF">MSBRW_0392</name>
</gene>
<protein>
    <submittedName>
        <fullName evidence="2">Uncharacterized protein</fullName>
    </submittedName>
</protein>
<keyword evidence="1" id="KW-0812">Transmembrane</keyword>
<dbReference type="PATRIC" id="fig|1434109.4.peg.475"/>
<keyword evidence="1" id="KW-0472">Membrane</keyword>
<dbReference type="EMBL" id="CP009526">
    <property type="protein sequence ID" value="AKB49645.1"/>
    <property type="molecule type" value="Genomic_DNA"/>
</dbReference>
<dbReference type="RefSeq" id="WP_011305642.1">
    <property type="nucleotide sequence ID" value="NZ_CP009526.1"/>
</dbReference>
<keyword evidence="1" id="KW-1133">Transmembrane helix</keyword>
<evidence type="ECO:0000313" key="2">
    <source>
        <dbReference type="EMBL" id="AKB49645.1"/>
    </source>
</evidence>
<feature type="transmembrane region" description="Helical" evidence="1">
    <location>
        <begin position="58"/>
        <end position="78"/>
    </location>
</feature>
<sequence>MRIKIALALISTVFLMFWFPFVGYVLRPSPDFIELLSIISFLGSVLFLLEARKVLPRWYLSVPLCISLAVLVIVNFLIISSGKEFLKDPISSAEKLMIAFMMLLPLFSALVFLSLLRHSDSINAYASVSYGINILSLAISCVLSFITILFLGDILKYMSATSESLVFVGIYWLFGMPIIGICFLLSAITYRNHGNVLNPVTVGST</sequence>
<reference evidence="2 3" key="1">
    <citation type="submission" date="2014-07" db="EMBL/GenBank/DDBJ databases">
        <title>Methanogenic archaea and the global carbon cycle.</title>
        <authorList>
            <person name="Henriksen J.R."/>
            <person name="Luke J."/>
            <person name="Reinhart S."/>
            <person name="Benedict M.N."/>
            <person name="Youngblut N.D."/>
            <person name="Metcalf M.E."/>
            <person name="Whitaker R.J."/>
            <person name="Metcalf W.W."/>
        </authorList>
    </citation>
    <scope>NUCLEOTIDE SEQUENCE [LARGE SCALE GENOMIC DNA]</scope>
    <source>
        <strain evidence="2 3">Wiesmoor</strain>
    </source>
</reference>
<feature type="transmembrane region" description="Helical" evidence="1">
    <location>
        <begin position="32"/>
        <end position="51"/>
    </location>
</feature>
<dbReference type="KEGG" id="mbw:MSBRW_0392"/>
<dbReference type="Proteomes" id="UP000033038">
    <property type="component" value="Chromosome"/>
</dbReference>
<evidence type="ECO:0000313" key="3">
    <source>
        <dbReference type="Proteomes" id="UP000033038"/>
    </source>
</evidence>
<dbReference type="GeneID" id="31597700"/>
<feature type="transmembrane region" description="Helical" evidence="1">
    <location>
        <begin position="7"/>
        <end position="26"/>
    </location>
</feature>
<feature type="transmembrane region" description="Helical" evidence="1">
    <location>
        <begin position="164"/>
        <end position="188"/>
    </location>
</feature>